<dbReference type="OrthoDB" id="424974at2759"/>
<keyword evidence="3" id="KW-1185">Reference proteome</keyword>
<evidence type="ECO:0000256" key="1">
    <source>
        <dbReference type="SAM" id="MobiDB-lite"/>
    </source>
</evidence>
<dbReference type="Proteomes" id="UP000717328">
    <property type="component" value="Unassembled WGS sequence"/>
</dbReference>
<comment type="caution">
    <text evidence="2">The sequence shown here is derived from an EMBL/GenBank/DDBJ whole genome shotgun (WGS) entry which is preliminary data.</text>
</comment>
<feature type="region of interest" description="Disordered" evidence="1">
    <location>
        <begin position="336"/>
        <end position="356"/>
    </location>
</feature>
<evidence type="ECO:0000313" key="3">
    <source>
        <dbReference type="Proteomes" id="UP000717328"/>
    </source>
</evidence>
<reference evidence="2" key="2">
    <citation type="submission" date="2021-10" db="EMBL/GenBank/DDBJ databases">
        <title>Phylogenomics reveals ancestral predisposition of the termite-cultivated fungus Termitomyces towards a domesticated lifestyle.</title>
        <authorList>
            <person name="Auxier B."/>
            <person name="Grum-Grzhimaylo A."/>
            <person name="Cardenas M.E."/>
            <person name="Lodge J.D."/>
            <person name="Laessoe T."/>
            <person name="Pedersen O."/>
            <person name="Smith M.E."/>
            <person name="Kuyper T.W."/>
            <person name="Franco-Molano E.A."/>
            <person name="Baroni T.J."/>
            <person name="Aanen D.K."/>
        </authorList>
    </citation>
    <scope>NUCLEOTIDE SEQUENCE</scope>
    <source>
        <strain evidence="2">D49</strain>
    </source>
</reference>
<gene>
    <name evidence="2" type="ORF">H0H81_012308</name>
</gene>
<evidence type="ECO:0000313" key="2">
    <source>
        <dbReference type="EMBL" id="KAG5638503.1"/>
    </source>
</evidence>
<organism evidence="2 3">
    <name type="scientific">Sphagnurus paluster</name>
    <dbReference type="NCBI Taxonomy" id="117069"/>
    <lineage>
        <taxon>Eukaryota</taxon>
        <taxon>Fungi</taxon>
        <taxon>Dikarya</taxon>
        <taxon>Basidiomycota</taxon>
        <taxon>Agaricomycotina</taxon>
        <taxon>Agaricomycetes</taxon>
        <taxon>Agaricomycetidae</taxon>
        <taxon>Agaricales</taxon>
        <taxon>Tricholomatineae</taxon>
        <taxon>Lyophyllaceae</taxon>
        <taxon>Sphagnurus</taxon>
    </lineage>
</organism>
<dbReference type="CDD" id="cd12148">
    <property type="entry name" value="fungal_TF_MHR"/>
    <property type="match status" value="1"/>
</dbReference>
<feature type="compositionally biased region" description="Polar residues" evidence="1">
    <location>
        <begin position="14"/>
        <end position="25"/>
    </location>
</feature>
<reference evidence="2" key="1">
    <citation type="submission" date="2021-02" db="EMBL/GenBank/DDBJ databases">
        <authorList>
            <person name="Nieuwenhuis M."/>
            <person name="Van De Peppel L.J.J."/>
        </authorList>
    </citation>
    <scope>NUCLEOTIDE SEQUENCE</scope>
    <source>
        <strain evidence="2">D49</strain>
    </source>
</reference>
<dbReference type="EMBL" id="JABCKI010005759">
    <property type="protein sequence ID" value="KAG5638503.1"/>
    <property type="molecule type" value="Genomic_DNA"/>
</dbReference>
<proteinExistence type="predicted"/>
<name>A0A9P7K668_9AGAR</name>
<dbReference type="AlphaFoldDB" id="A0A9P7K668"/>
<accession>A0A9P7K668</accession>
<protein>
    <submittedName>
        <fullName evidence="2">Uncharacterized protein</fullName>
    </submittedName>
</protein>
<sequence>MSASYIDIDYPIPTDSSEPPGSTTAAAPDEAKARVESTAFGPKQPSYLTILALDRRVRDFFIPTFLRPVCDDGQPSFREIPVELHTKRWMVFGMKEITLLNLHRPYFVHVIREMPQELARHRYAPSVISVYRSAWRLIQVMRVWWKNASYPLSRTSQPWSYVLSAAIVMCLICTRAPTSTMAPPALAELDTLLETLQEAAPKAPAAANVLVSVINLHRKAHDVMDRRDTSDTLPFDPEIERLAGKTHLLAEMNAPDSATRGPSENITLTCTPGAYFSDAQVSQLHPTLARDMRTFDVDFFLDIPTVHGGSEDGRNGNAQLHVPDVRGADSGFYLPTNDFQMYQNHPPPPNPPHEQVAPMLDSTWHSFVEQLGF</sequence>
<feature type="region of interest" description="Disordered" evidence="1">
    <location>
        <begin position="1"/>
        <end position="37"/>
    </location>
</feature>